<keyword evidence="7" id="KW-0106">Calcium</keyword>
<accession>A0ABP1FSW6</accession>
<protein>
    <recommendedName>
        <fullName evidence="7">Translocon-associated protein subunit alpha</fullName>
        <shortName evidence="7">TRAP-alpha</shortName>
    </recommendedName>
    <alternativeName>
        <fullName evidence="7">Signal sequence receptor subunit alpha</fullName>
    </alternativeName>
</protein>
<dbReference type="PANTHER" id="PTHR12924">
    <property type="entry name" value="TRANSLOCON-ASSOCIATED PROTEIN, ALPHA SUBUNIT"/>
    <property type="match status" value="1"/>
</dbReference>
<evidence type="ECO:0000313" key="10">
    <source>
        <dbReference type="Proteomes" id="UP001497392"/>
    </source>
</evidence>
<comment type="similarity">
    <text evidence="7">Belongs to the TRAP-alpha family.</text>
</comment>
<organism evidence="9 10">
    <name type="scientific">Coccomyxa viridis</name>
    <dbReference type="NCBI Taxonomy" id="1274662"/>
    <lineage>
        <taxon>Eukaryota</taxon>
        <taxon>Viridiplantae</taxon>
        <taxon>Chlorophyta</taxon>
        <taxon>core chlorophytes</taxon>
        <taxon>Trebouxiophyceae</taxon>
        <taxon>Trebouxiophyceae incertae sedis</taxon>
        <taxon>Coccomyxaceae</taxon>
        <taxon>Coccomyxa</taxon>
    </lineage>
</organism>
<keyword evidence="3 7" id="KW-0732">Signal</keyword>
<dbReference type="Pfam" id="PF03896">
    <property type="entry name" value="TRAP_alpha"/>
    <property type="match status" value="1"/>
</dbReference>
<feature type="chain" id="PRO_5047239597" description="Translocon-associated protein subunit alpha" evidence="8">
    <location>
        <begin position="22"/>
        <end position="262"/>
    </location>
</feature>
<evidence type="ECO:0000256" key="6">
    <source>
        <dbReference type="ARBA" id="ARBA00023136"/>
    </source>
</evidence>
<evidence type="ECO:0000256" key="5">
    <source>
        <dbReference type="ARBA" id="ARBA00022989"/>
    </source>
</evidence>
<keyword evidence="10" id="KW-1185">Reference proteome</keyword>
<feature type="signal peptide" evidence="8">
    <location>
        <begin position="1"/>
        <end position="21"/>
    </location>
</feature>
<keyword evidence="2 7" id="KW-0812">Transmembrane</keyword>
<evidence type="ECO:0000256" key="3">
    <source>
        <dbReference type="ARBA" id="ARBA00022729"/>
    </source>
</evidence>
<comment type="domain">
    <text evidence="7">Shows a remarkable charge distribution with the N-terminus being highly negatively charged, and the cytoplasmic C-terminus positively charged.</text>
</comment>
<keyword evidence="5 7" id="KW-1133">Transmembrane helix</keyword>
<dbReference type="PANTHER" id="PTHR12924:SF0">
    <property type="entry name" value="TRANSLOCON-ASSOCIATED PROTEIN SUBUNIT ALPHA"/>
    <property type="match status" value="1"/>
</dbReference>
<comment type="caution">
    <text evidence="9">The sequence shown here is derived from an EMBL/GenBank/DDBJ whole genome shotgun (WGS) entry which is preliminary data.</text>
</comment>
<gene>
    <name evidence="9" type="primary">g4573</name>
    <name evidence="9" type="ORF">VP750_LOCUS3898</name>
</gene>
<name>A0ABP1FSW6_9CHLO</name>
<evidence type="ECO:0000313" key="9">
    <source>
        <dbReference type="EMBL" id="CAL5222239.1"/>
    </source>
</evidence>
<evidence type="ECO:0000256" key="8">
    <source>
        <dbReference type="SAM" id="SignalP"/>
    </source>
</evidence>
<dbReference type="EMBL" id="CAXHTA020000006">
    <property type="protein sequence ID" value="CAL5222239.1"/>
    <property type="molecule type" value="Genomic_DNA"/>
</dbReference>
<keyword evidence="4 7" id="KW-0256">Endoplasmic reticulum</keyword>
<reference evidence="9 10" key="1">
    <citation type="submission" date="2024-06" db="EMBL/GenBank/DDBJ databases">
        <authorList>
            <person name="Kraege A."/>
            <person name="Thomma B."/>
        </authorList>
    </citation>
    <scope>NUCLEOTIDE SEQUENCE [LARGE SCALE GENOMIC DNA]</scope>
</reference>
<dbReference type="InterPro" id="IPR005595">
    <property type="entry name" value="TRAP_alpha"/>
</dbReference>
<evidence type="ECO:0000256" key="2">
    <source>
        <dbReference type="ARBA" id="ARBA00022692"/>
    </source>
</evidence>
<dbReference type="Proteomes" id="UP001497392">
    <property type="component" value="Unassembled WGS sequence"/>
</dbReference>
<comment type="subcellular location">
    <subcellularLocation>
        <location evidence="1 7">Endoplasmic reticulum membrane</location>
        <topology evidence="1 7">Single-pass type I membrane protein</topology>
    </subcellularLocation>
</comment>
<proteinExistence type="inferred from homology"/>
<comment type="function">
    <text evidence="7">TRAP proteins are part of a complex whose function is to bind calcium to the ER membrane and thereby regulate the retention of ER resident proteins. May be involved in the recycling of the translocation apparatus after completion of the translocation process or may function as a membrane-bound chaperone facilitating folding of translocated proteins.</text>
</comment>
<evidence type="ECO:0000256" key="4">
    <source>
        <dbReference type="ARBA" id="ARBA00022824"/>
    </source>
</evidence>
<feature type="transmembrane region" description="Helical" evidence="7">
    <location>
        <begin position="169"/>
        <end position="191"/>
    </location>
</feature>
<evidence type="ECO:0000256" key="7">
    <source>
        <dbReference type="RuleBase" id="RU368074"/>
    </source>
</evidence>
<comment type="subunit">
    <text evidence="7">Heterotetramer of TRAP-alpha, TRAP-beta, TRAP-delta and TRAP-gamma.</text>
</comment>
<sequence>MARWHSLGLIVAVLCISAAHGQYSYHQAWSSMLTDMPDSLPGVQTNFWFPEHSDLLFPAGAVVETVVGVHNGGSSTINITALAGSLNNAKAFSQHFQNFTAQEQHRLVGPGEEASLNFWFQPDATFPAREFQVALSMFYTAETGRQHATTFFNRTIDVVEPHAWVDFQAIFLVVLILAGIGGLGYLAYLGLVQSGWVKPRKAGRMTRKVETKKKEVNSDEWLKGTYYNQGARKASLKAKAAPVRAEAAPVEESVPVIPKKAK</sequence>
<keyword evidence="6 7" id="KW-0472">Membrane</keyword>
<evidence type="ECO:0000256" key="1">
    <source>
        <dbReference type="ARBA" id="ARBA00004115"/>
    </source>
</evidence>